<protein>
    <submittedName>
        <fullName evidence="2">Uncharacterized protein</fullName>
    </submittedName>
</protein>
<proteinExistence type="predicted"/>
<sequence>MGFFDRLPPAPVPEPEPPTPPRPRWAKPEAALAGVVAEELILAHTEGAAVAVTGLMAYPNGFEFTLRALLRREDRRGRLFDLGLRHGFLPDEPLPPEFLRLGVQFADGDVATNLGRPSFPSPDSEPTGPVLLSDGGGGGGRRYDMRYWLWPLPPPGPVSFVCEWPARGIPESRAELDAQLILRAAERAIHLWPEDEASD</sequence>
<dbReference type="RefSeq" id="WP_328850768.1">
    <property type="nucleotide sequence ID" value="NZ_CP108084.1"/>
</dbReference>
<keyword evidence="3" id="KW-1185">Reference proteome</keyword>
<dbReference type="EMBL" id="CP108084">
    <property type="protein sequence ID" value="WUP48185.1"/>
    <property type="molecule type" value="Genomic_DNA"/>
</dbReference>
<accession>A0ABZ1S165</accession>
<feature type="region of interest" description="Disordered" evidence="1">
    <location>
        <begin position="112"/>
        <end position="137"/>
    </location>
</feature>
<evidence type="ECO:0000313" key="3">
    <source>
        <dbReference type="Proteomes" id="UP001432190"/>
    </source>
</evidence>
<evidence type="ECO:0000256" key="1">
    <source>
        <dbReference type="SAM" id="MobiDB-lite"/>
    </source>
</evidence>
<feature type="compositionally biased region" description="Pro residues" evidence="1">
    <location>
        <begin position="8"/>
        <end position="23"/>
    </location>
</feature>
<evidence type="ECO:0000313" key="2">
    <source>
        <dbReference type="EMBL" id="WUP48185.1"/>
    </source>
</evidence>
<feature type="region of interest" description="Disordered" evidence="1">
    <location>
        <begin position="1"/>
        <end position="24"/>
    </location>
</feature>
<dbReference type="Proteomes" id="UP001432190">
    <property type="component" value="Chromosome"/>
</dbReference>
<gene>
    <name evidence="2" type="ORF">OG994_21530</name>
</gene>
<reference evidence="2" key="1">
    <citation type="submission" date="2022-10" db="EMBL/GenBank/DDBJ databases">
        <title>The complete genomes of actinobacterial strains from the NBC collection.</title>
        <authorList>
            <person name="Joergensen T.S."/>
            <person name="Alvarez Arevalo M."/>
            <person name="Sterndorff E.B."/>
            <person name="Faurdal D."/>
            <person name="Vuksanovic O."/>
            <person name="Mourched A.-S."/>
            <person name="Charusanti P."/>
            <person name="Shaw S."/>
            <person name="Blin K."/>
            <person name="Weber T."/>
        </authorList>
    </citation>
    <scope>NUCLEOTIDE SEQUENCE</scope>
    <source>
        <strain evidence="2">NBC_00256</strain>
    </source>
</reference>
<organism evidence="2 3">
    <name type="scientific">Micromonospora globbae</name>
    <dbReference type="NCBI Taxonomy" id="1894969"/>
    <lineage>
        <taxon>Bacteria</taxon>
        <taxon>Bacillati</taxon>
        <taxon>Actinomycetota</taxon>
        <taxon>Actinomycetes</taxon>
        <taxon>Micromonosporales</taxon>
        <taxon>Micromonosporaceae</taxon>
        <taxon>Micromonospora</taxon>
    </lineage>
</organism>
<name>A0ABZ1S165_9ACTN</name>